<dbReference type="GeneID" id="89980235"/>
<dbReference type="GO" id="GO:0030170">
    <property type="term" value="F:pyridoxal phosphate binding"/>
    <property type="evidence" value="ECO:0007669"/>
    <property type="project" value="InterPro"/>
</dbReference>
<dbReference type="Gene3D" id="3.40.640.10">
    <property type="entry name" value="Type I PLP-dependent aspartate aminotransferase-like (Major domain)"/>
    <property type="match status" value="1"/>
</dbReference>
<organism evidence="8 9">
    <name type="scientific">Exophiala bonariae</name>
    <dbReference type="NCBI Taxonomy" id="1690606"/>
    <lineage>
        <taxon>Eukaryota</taxon>
        <taxon>Fungi</taxon>
        <taxon>Dikarya</taxon>
        <taxon>Ascomycota</taxon>
        <taxon>Pezizomycotina</taxon>
        <taxon>Eurotiomycetes</taxon>
        <taxon>Chaetothyriomycetidae</taxon>
        <taxon>Chaetothyriales</taxon>
        <taxon>Herpotrichiellaceae</taxon>
        <taxon>Exophiala</taxon>
    </lineage>
</organism>
<name>A0AAV9NGF9_9EURO</name>
<evidence type="ECO:0000256" key="6">
    <source>
        <dbReference type="RuleBase" id="RU000382"/>
    </source>
</evidence>
<keyword evidence="9" id="KW-1185">Reference proteome</keyword>
<proteinExistence type="inferred from homology"/>
<gene>
    <name evidence="8" type="ORF">LTR84_012088</name>
</gene>
<dbReference type="GO" id="GO:0005737">
    <property type="term" value="C:cytoplasm"/>
    <property type="evidence" value="ECO:0007669"/>
    <property type="project" value="TreeGrafter"/>
</dbReference>
<feature type="modified residue" description="N6-(pyridoxal phosphate)lysine" evidence="5">
    <location>
        <position position="364"/>
    </location>
</feature>
<dbReference type="SUPFAM" id="SSF53383">
    <property type="entry name" value="PLP-dependent transferases"/>
    <property type="match status" value="1"/>
</dbReference>
<dbReference type="PANTHER" id="PTHR11999:SF165">
    <property type="entry name" value="DECARBOXYLASE, PUTATIVE (AFU_ORTHOLOGUE AFUA_2G04980)-RELATED"/>
    <property type="match status" value="1"/>
</dbReference>
<dbReference type="GO" id="GO:0019752">
    <property type="term" value="P:carboxylic acid metabolic process"/>
    <property type="evidence" value="ECO:0007669"/>
    <property type="project" value="InterPro"/>
</dbReference>
<dbReference type="InterPro" id="IPR015424">
    <property type="entry name" value="PyrdxlP-dep_Trfase"/>
</dbReference>
<dbReference type="GO" id="GO:0016831">
    <property type="term" value="F:carboxy-lyase activity"/>
    <property type="evidence" value="ECO:0007669"/>
    <property type="project" value="InterPro"/>
</dbReference>
<dbReference type="GO" id="GO:0006520">
    <property type="term" value="P:amino acid metabolic process"/>
    <property type="evidence" value="ECO:0007669"/>
    <property type="project" value="InterPro"/>
</dbReference>
<protein>
    <recommendedName>
        <fullName evidence="10">Tyrosine decarboxylase</fullName>
    </recommendedName>
</protein>
<comment type="similarity">
    <text evidence="2 6">Belongs to the group II decarboxylase family.</text>
</comment>
<keyword evidence="3 5" id="KW-0663">Pyridoxal phosphate</keyword>
<dbReference type="RefSeq" id="XP_064708273.1">
    <property type="nucleotide sequence ID" value="XM_064855613.1"/>
</dbReference>
<evidence type="ECO:0000256" key="5">
    <source>
        <dbReference type="PIRSR" id="PIRSR602129-50"/>
    </source>
</evidence>
<feature type="region of interest" description="Disordered" evidence="7">
    <location>
        <begin position="24"/>
        <end position="44"/>
    </location>
</feature>
<reference evidence="8 9" key="1">
    <citation type="submission" date="2023-08" db="EMBL/GenBank/DDBJ databases">
        <title>Black Yeasts Isolated from many extreme environments.</title>
        <authorList>
            <person name="Coleine C."/>
            <person name="Stajich J.E."/>
            <person name="Selbmann L."/>
        </authorList>
    </citation>
    <scope>NUCLEOTIDE SEQUENCE [LARGE SCALE GENOMIC DNA]</scope>
    <source>
        <strain evidence="8 9">CCFEE 5792</strain>
    </source>
</reference>
<accession>A0AAV9NGF9</accession>
<dbReference type="PANTHER" id="PTHR11999">
    <property type="entry name" value="GROUP II PYRIDOXAL-5-PHOSPHATE DECARBOXYLASE"/>
    <property type="match status" value="1"/>
</dbReference>
<dbReference type="Pfam" id="PF00282">
    <property type="entry name" value="Pyridoxal_deC"/>
    <property type="match status" value="1"/>
</dbReference>
<comment type="caution">
    <text evidence="8">The sequence shown here is derived from an EMBL/GenBank/DDBJ whole genome shotgun (WGS) entry which is preliminary data.</text>
</comment>
<comment type="cofactor">
    <cofactor evidence="1 5 6">
        <name>pyridoxal 5'-phosphate</name>
        <dbReference type="ChEBI" id="CHEBI:597326"/>
    </cofactor>
</comment>
<dbReference type="InterPro" id="IPR010977">
    <property type="entry name" value="Aromatic_deC"/>
</dbReference>
<dbReference type="AlphaFoldDB" id="A0AAV9NGF9"/>
<evidence type="ECO:0000256" key="4">
    <source>
        <dbReference type="ARBA" id="ARBA00023239"/>
    </source>
</evidence>
<dbReference type="InterPro" id="IPR015421">
    <property type="entry name" value="PyrdxlP-dep_Trfase_major"/>
</dbReference>
<dbReference type="Proteomes" id="UP001358417">
    <property type="component" value="Unassembled WGS sequence"/>
</dbReference>
<dbReference type="Gene3D" id="3.90.1150.10">
    <property type="entry name" value="Aspartate Aminotransferase, domain 1"/>
    <property type="match status" value="1"/>
</dbReference>
<dbReference type="InterPro" id="IPR015422">
    <property type="entry name" value="PyrdxlP-dep_Trfase_small"/>
</dbReference>
<dbReference type="PRINTS" id="PR00800">
    <property type="entry name" value="YHDCRBOXLASE"/>
</dbReference>
<evidence type="ECO:0000256" key="3">
    <source>
        <dbReference type="ARBA" id="ARBA00022898"/>
    </source>
</evidence>
<evidence type="ECO:0000313" key="9">
    <source>
        <dbReference type="Proteomes" id="UP001358417"/>
    </source>
</evidence>
<evidence type="ECO:0000256" key="7">
    <source>
        <dbReference type="SAM" id="MobiDB-lite"/>
    </source>
</evidence>
<sequence length="546" mass="58773">MDVETSLQDVVKVLQGILSADDLPTSTNNAVKSGGPGQNGDATTNITRGSTLNSQRVLPAKTASLKPAQIQEAGLETTKNSSNPVQALADHLSNEILPYLNRQSLSPNYYGFVIGGATPAALLGDLLAVIYDQNVHVHLPNDTIATAVEVHALNLLVQLFRLPGEEWRIGGPGSGGGIFTTGATASNILGLALGREFVLRKALEKKGVTDAASLSVGESGLSELMALAGARKLQVLSTLPHSSVVKAAGVLGIGRKNVIPLATADNSLQIDMERLEAEVKKNDVLNILAISSGEVNTGRFATASLEQMTKLRQICSENGVWIHVDGAFGLFGRVLSPNDTEYTEIVNGVTGLELADSITGDCHKLLNVPYDCGMFFTKHKDLSEDVFRNGNAAYLTSGLGDGDDVQTPLNIGLENSRRFRSLPVYCTIKAYGRQGYIDMLKRQIGLARRVTRWLLDDDRFEVLPHGASESEVIAKTFIIVLFRMKDENLNKGLVKRVNATGRMFVSGTVWDGKAAARIAVSNWRVDIERDARLIEEVLDQASQGDK</sequence>
<evidence type="ECO:0000313" key="8">
    <source>
        <dbReference type="EMBL" id="KAK5056557.1"/>
    </source>
</evidence>
<evidence type="ECO:0008006" key="10">
    <source>
        <dbReference type="Google" id="ProtNLM"/>
    </source>
</evidence>
<dbReference type="InterPro" id="IPR002129">
    <property type="entry name" value="PyrdxlP-dep_de-COase"/>
</dbReference>
<evidence type="ECO:0000256" key="1">
    <source>
        <dbReference type="ARBA" id="ARBA00001933"/>
    </source>
</evidence>
<dbReference type="EMBL" id="JAVRRD010000007">
    <property type="protein sequence ID" value="KAK5056557.1"/>
    <property type="molecule type" value="Genomic_DNA"/>
</dbReference>
<keyword evidence="4 6" id="KW-0456">Lyase</keyword>
<evidence type="ECO:0000256" key="2">
    <source>
        <dbReference type="ARBA" id="ARBA00009533"/>
    </source>
</evidence>